<keyword evidence="2" id="KW-0229">DNA integration</keyword>
<dbReference type="PROSITE" id="PS51900">
    <property type="entry name" value="CB"/>
    <property type="match status" value="1"/>
</dbReference>
<dbReference type="Pfam" id="PF22022">
    <property type="entry name" value="Phage_int_M"/>
    <property type="match status" value="1"/>
</dbReference>
<name>A0ABV6Y391_9HYPH</name>
<dbReference type="InterPro" id="IPR010998">
    <property type="entry name" value="Integrase_recombinase_N"/>
</dbReference>
<dbReference type="SUPFAM" id="SSF56349">
    <property type="entry name" value="DNA breaking-rejoining enzymes"/>
    <property type="match status" value="1"/>
</dbReference>
<evidence type="ECO:0000313" key="8">
    <source>
        <dbReference type="EMBL" id="MFC1455736.1"/>
    </source>
</evidence>
<keyword evidence="4" id="KW-0233">DNA recombination</keyword>
<dbReference type="InterPro" id="IPR013762">
    <property type="entry name" value="Integrase-like_cat_sf"/>
</dbReference>
<protein>
    <submittedName>
        <fullName evidence="8">Tyrosine-type recombinase/integrase</fullName>
    </submittedName>
</protein>
<dbReference type="InterPro" id="IPR011010">
    <property type="entry name" value="DNA_brk_join_enz"/>
</dbReference>
<feature type="domain" description="Tyr recombinase" evidence="6">
    <location>
        <begin position="168"/>
        <end position="373"/>
    </location>
</feature>
<dbReference type="Proteomes" id="UP001593940">
    <property type="component" value="Unassembled WGS sequence"/>
</dbReference>
<dbReference type="Gene3D" id="1.10.150.130">
    <property type="match status" value="1"/>
</dbReference>
<dbReference type="PROSITE" id="PS51898">
    <property type="entry name" value="TYR_RECOMBINASE"/>
    <property type="match status" value="1"/>
</dbReference>
<evidence type="ECO:0000256" key="5">
    <source>
        <dbReference type="PROSITE-ProRule" id="PRU01248"/>
    </source>
</evidence>
<dbReference type="PANTHER" id="PTHR30349:SF64">
    <property type="entry name" value="PROPHAGE INTEGRASE INTD-RELATED"/>
    <property type="match status" value="1"/>
</dbReference>
<dbReference type="Gene3D" id="1.10.443.10">
    <property type="entry name" value="Intergrase catalytic core"/>
    <property type="match status" value="1"/>
</dbReference>
<comment type="caution">
    <text evidence="8">The sequence shown here is derived from an EMBL/GenBank/DDBJ whole genome shotgun (WGS) entry which is preliminary data.</text>
</comment>
<keyword evidence="3 5" id="KW-0238">DNA-binding</keyword>
<dbReference type="CDD" id="cd01189">
    <property type="entry name" value="INT_ICEBs1_C_like"/>
    <property type="match status" value="1"/>
</dbReference>
<gene>
    <name evidence="8" type="ORF">ACETIH_03175</name>
</gene>
<organism evidence="8 9">
    <name type="scientific">Microvirga arabica</name>
    <dbReference type="NCBI Taxonomy" id="1128671"/>
    <lineage>
        <taxon>Bacteria</taxon>
        <taxon>Pseudomonadati</taxon>
        <taxon>Pseudomonadota</taxon>
        <taxon>Alphaproteobacteria</taxon>
        <taxon>Hyphomicrobiales</taxon>
        <taxon>Methylobacteriaceae</taxon>
        <taxon>Microvirga</taxon>
    </lineage>
</organism>
<comment type="similarity">
    <text evidence="1">Belongs to the 'phage' integrase family.</text>
</comment>
<sequence>MASIRRRTLPSGKTVWQADYRDAAGNRRHKQFRKKGEADAFLVTVRSQLAAGTHTPDSASITVEEAAGLWLERCRRDMLEATTIRQYRAHVNLHIVPRIGATKLSRLTTPAVNAFADQLLRDGRSRDMANRVLRSLSAVVAEAKRKGLVAANNVRDATPIKKGRRGESRPEMPTRDELKAIIRATDDQNRPLILTAIFTGLRASELRGLKWEDVDLKAGVLHVCRRVDRFNQFGPPKSAAGTRDIPLTPTLLKTLKEWRLACPKGELGLVFPTGAGNVESHGNILARLFWPLQIRAWVVNMIDGKDEEGKAIKVPDAKYSLHALRHAAAALWIEQGLSPKRIQTLMGHASIQQTFDTYGYLLEARDDDKAAMAAVEIGLLT</sequence>
<dbReference type="InterPro" id="IPR053876">
    <property type="entry name" value="Phage_int_M"/>
</dbReference>
<evidence type="ECO:0000256" key="4">
    <source>
        <dbReference type="ARBA" id="ARBA00023172"/>
    </source>
</evidence>
<dbReference type="RefSeq" id="WP_377028821.1">
    <property type="nucleotide sequence ID" value="NZ_JBHOMY010000010.1"/>
</dbReference>
<keyword evidence="9" id="KW-1185">Reference proteome</keyword>
<evidence type="ECO:0000259" key="6">
    <source>
        <dbReference type="PROSITE" id="PS51898"/>
    </source>
</evidence>
<evidence type="ECO:0000313" key="9">
    <source>
        <dbReference type="Proteomes" id="UP001593940"/>
    </source>
</evidence>
<reference evidence="8 9" key="1">
    <citation type="submission" date="2024-09" db="EMBL/GenBank/DDBJ databases">
        <title>Nodulacao em especies de Leguminosae Basais da Amazonia e Caracterizacao dos Rizobios e Bacterias Associadas aos Nodulos.</title>
        <authorList>
            <person name="Jambeiro I.C.A."/>
            <person name="Lopes I.S."/>
            <person name="Aguiar E.R.G.R."/>
            <person name="Santos A.F.J."/>
            <person name="Dos Santos J.M.F."/>
            <person name="Gross E."/>
        </authorList>
    </citation>
    <scope>NUCLEOTIDE SEQUENCE [LARGE SCALE GENOMIC DNA]</scope>
    <source>
        <strain evidence="8 9">BRUESC1165</strain>
    </source>
</reference>
<proteinExistence type="inferred from homology"/>
<dbReference type="InterPro" id="IPR002104">
    <property type="entry name" value="Integrase_catalytic"/>
</dbReference>
<feature type="domain" description="Core-binding (CB)" evidence="7">
    <location>
        <begin position="61"/>
        <end position="144"/>
    </location>
</feature>
<dbReference type="PANTHER" id="PTHR30349">
    <property type="entry name" value="PHAGE INTEGRASE-RELATED"/>
    <property type="match status" value="1"/>
</dbReference>
<dbReference type="InterPro" id="IPR050090">
    <property type="entry name" value="Tyrosine_recombinase_XerCD"/>
</dbReference>
<evidence type="ECO:0000256" key="3">
    <source>
        <dbReference type="ARBA" id="ARBA00023125"/>
    </source>
</evidence>
<dbReference type="EMBL" id="JBHOMY010000010">
    <property type="protein sequence ID" value="MFC1455736.1"/>
    <property type="molecule type" value="Genomic_DNA"/>
</dbReference>
<evidence type="ECO:0000259" key="7">
    <source>
        <dbReference type="PROSITE" id="PS51900"/>
    </source>
</evidence>
<evidence type="ECO:0000256" key="2">
    <source>
        <dbReference type="ARBA" id="ARBA00022908"/>
    </source>
</evidence>
<evidence type="ECO:0000256" key="1">
    <source>
        <dbReference type="ARBA" id="ARBA00008857"/>
    </source>
</evidence>
<dbReference type="InterPro" id="IPR044068">
    <property type="entry name" value="CB"/>
</dbReference>
<dbReference type="Pfam" id="PF00589">
    <property type="entry name" value="Phage_integrase"/>
    <property type="match status" value="1"/>
</dbReference>
<accession>A0ABV6Y391</accession>